<evidence type="ECO:0000313" key="13">
    <source>
        <dbReference type="Proteomes" id="UP000774326"/>
    </source>
</evidence>
<keyword evidence="7" id="KW-0808">Transferase</keyword>
<comment type="similarity">
    <text evidence="2 9">Belongs to the NAPRTase family.</text>
</comment>
<organism evidence="12 13">
    <name type="scientific">Wickerhamomyces pijperi</name>
    <name type="common">Yeast</name>
    <name type="synonym">Pichia pijperi</name>
    <dbReference type="NCBI Taxonomy" id="599730"/>
    <lineage>
        <taxon>Eukaryota</taxon>
        <taxon>Fungi</taxon>
        <taxon>Dikarya</taxon>
        <taxon>Ascomycota</taxon>
        <taxon>Saccharomycotina</taxon>
        <taxon>Saccharomycetes</taxon>
        <taxon>Phaffomycetales</taxon>
        <taxon>Wickerhamomycetaceae</taxon>
        <taxon>Wickerhamomyces</taxon>
    </lineage>
</organism>
<keyword evidence="4" id="KW-0597">Phosphoprotein</keyword>
<dbReference type="GO" id="GO:0034355">
    <property type="term" value="P:NAD+ biosynthetic process via the salvage pathway"/>
    <property type="evidence" value="ECO:0007669"/>
    <property type="project" value="TreeGrafter"/>
</dbReference>
<dbReference type="PANTHER" id="PTHR11098">
    <property type="entry name" value="NICOTINATE PHOSPHORIBOSYLTRANSFERASE"/>
    <property type="match status" value="1"/>
</dbReference>
<reference evidence="12" key="2">
    <citation type="submission" date="2021-01" db="EMBL/GenBank/DDBJ databases">
        <authorList>
            <person name="Schikora-Tamarit M.A."/>
        </authorList>
    </citation>
    <scope>NUCLEOTIDE SEQUENCE</scope>
    <source>
        <strain evidence="12">CBS2887</strain>
    </source>
</reference>
<comment type="catalytic activity">
    <reaction evidence="8 9">
        <text>5-phospho-alpha-D-ribose 1-diphosphate + nicotinate + ATP + H2O = nicotinate beta-D-ribonucleotide + ADP + phosphate + diphosphate</text>
        <dbReference type="Rhea" id="RHEA:36163"/>
        <dbReference type="ChEBI" id="CHEBI:15377"/>
        <dbReference type="ChEBI" id="CHEBI:30616"/>
        <dbReference type="ChEBI" id="CHEBI:32544"/>
        <dbReference type="ChEBI" id="CHEBI:33019"/>
        <dbReference type="ChEBI" id="CHEBI:43474"/>
        <dbReference type="ChEBI" id="CHEBI:57502"/>
        <dbReference type="ChEBI" id="CHEBI:58017"/>
        <dbReference type="ChEBI" id="CHEBI:456216"/>
        <dbReference type="EC" id="6.3.4.21"/>
    </reaction>
</comment>
<dbReference type="Pfam" id="PF17767">
    <property type="entry name" value="NAPRTase_N"/>
    <property type="match status" value="1"/>
</dbReference>
<dbReference type="EMBL" id="JAEUBG010004595">
    <property type="protein sequence ID" value="KAH3681102.1"/>
    <property type="molecule type" value="Genomic_DNA"/>
</dbReference>
<dbReference type="HAMAP" id="MF_00570">
    <property type="entry name" value="NAPRTase"/>
    <property type="match status" value="1"/>
</dbReference>
<dbReference type="OrthoDB" id="193380at2759"/>
<dbReference type="PIRSF" id="PIRSF000484">
    <property type="entry name" value="NAPRT"/>
    <property type="match status" value="1"/>
</dbReference>
<dbReference type="PANTHER" id="PTHR11098:SF1">
    <property type="entry name" value="NICOTINATE PHOSPHORIBOSYLTRANSFERASE"/>
    <property type="match status" value="1"/>
</dbReference>
<dbReference type="InterPro" id="IPR040727">
    <property type="entry name" value="NAPRTase_N"/>
</dbReference>
<dbReference type="Pfam" id="PF04095">
    <property type="entry name" value="NAPRTase"/>
    <property type="match status" value="1"/>
</dbReference>
<comment type="caution">
    <text evidence="12">The sequence shown here is derived from an EMBL/GenBank/DDBJ whole genome shotgun (WGS) entry which is preliminary data.</text>
</comment>
<evidence type="ECO:0000256" key="9">
    <source>
        <dbReference type="RuleBase" id="RU003838"/>
    </source>
</evidence>
<evidence type="ECO:0000256" key="1">
    <source>
        <dbReference type="ARBA" id="ARBA00004952"/>
    </source>
</evidence>
<comment type="PTM">
    <text evidence="9">Transiently phosphorylated on a His residue during the reaction cycle. Phosphorylation strongly increases the affinity for substrates and increases the rate of nicotinate D-ribonucleotide production. Dephosphorylation regenerates the low-affinity form of the enzyme, leading to product release.</text>
</comment>
<keyword evidence="5 9" id="KW-0436">Ligase</keyword>
<dbReference type="NCBIfam" id="NF003704">
    <property type="entry name" value="PRK05321.1"/>
    <property type="match status" value="1"/>
</dbReference>
<evidence type="ECO:0000256" key="8">
    <source>
        <dbReference type="ARBA" id="ARBA00048668"/>
    </source>
</evidence>
<dbReference type="InterPro" id="IPR036068">
    <property type="entry name" value="Nicotinate_pribotase-like_C"/>
</dbReference>
<reference evidence="12" key="1">
    <citation type="journal article" date="2021" name="Open Biol.">
        <title>Shared evolutionary footprints suggest mitochondrial oxidative damage underlies multiple complex I losses in fungi.</title>
        <authorList>
            <person name="Schikora-Tamarit M.A."/>
            <person name="Marcet-Houben M."/>
            <person name="Nosek J."/>
            <person name="Gabaldon T."/>
        </authorList>
    </citation>
    <scope>NUCLEOTIDE SEQUENCE</scope>
    <source>
        <strain evidence="12">CBS2887</strain>
    </source>
</reference>
<proteinExistence type="inferred from homology"/>
<accession>A0A9P8Q0R2</accession>
<dbReference type="FunFam" id="3.20.140.10:FF:000009">
    <property type="entry name" value="Nicotinate phosphoribosyltransferase"/>
    <property type="match status" value="1"/>
</dbReference>
<keyword evidence="6 9" id="KW-0662">Pyridine nucleotide biosynthesis</keyword>
<protein>
    <recommendedName>
        <fullName evidence="3 9">Nicotinate phosphoribosyltransferase</fullName>
        <ecNumber evidence="3 9">6.3.4.21</ecNumber>
    </recommendedName>
</protein>
<dbReference type="InterPro" id="IPR007229">
    <property type="entry name" value="Nic_PRibTrfase-Fam"/>
</dbReference>
<dbReference type="InterPro" id="IPR041525">
    <property type="entry name" value="N/Namide_PRibTrfase"/>
</dbReference>
<sequence length="413" mass="46904">MPVIKSLLDTDLYKLTMHAAVYTHFPTAEVSYKFTNRTPLKKLNADALKWLTEEIKGLDDLRFSEDELAFLRKQVPYLPEVYLEYLKTYKLDTKSQVNLQISENGDLDLTVSGKWVDTILYEIPLLALVSESYFRFCDTDWNLDGQLELVQKKCEQLIANKIPFSEFGTRRRRSLEAHELIIKGLVESAKNSPLFLGTSNVHLAHQFNLRPIGTIAHEWFMGIAAITKDYPHANLNAMKYWIETFGEKNAGLALTDTFGTDDFLKSFNKEFSTAFIGVRQDSGDPEEYAAKLAKHYKSLGFADFEKVICFSDSLNVERCVQYKRTADSLGLKSIFGIGTNLTNDFKSLSTGVKSEPLNIVIKLSDANGNPCVKISDNLGKNMGDKTVVEEVKKVLGYTERQWADGDEEHRWKN</sequence>
<dbReference type="CDD" id="cd01401">
    <property type="entry name" value="PncB_like"/>
    <property type="match status" value="1"/>
</dbReference>
<evidence type="ECO:0000256" key="4">
    <source>
        <dbReference type="ARBA" id="ARBA00022553"/>
    </source>
</evidence>
<dbReference type="EC" id="6.3.4.21" evidence="3 9"/>
<dbReference type="GO" id="GO:0016740">
    <property type="term" value="F:transferase activity"/>
    <property type="evidence" value="ECO:0007669"/>
    <property type="project" value="UniProtKB-KW"/>
</dbReference>
<feature type="domain" description="Nicotinate/nicotinamide phosphoribosyltransferase" evidence="10">
    <location>
        <begin position="164"/>
        <end position="398"/>
    </location>
</feature>
<evidence type="ECO:0000259" key="11">
    <source>
        <dbReference type="Pfam" id="PF17767"/>
    </source>
</evidence>
<dbReference type="SUPFAM" id="SSF51690">
    <property type="entry name" value="Nicotinate/Quinolinate PRTase C-terminal domain-like"/>
    <property type="match status" value="1"/>
</dbReference>
<comment type="function">
    <text evidence="9">Catalyzes the synthesis of beta-nicotinate D-ribonucleotide from nicotinate and 5-phospho-D-ribose 1-phosphate at the expense of ATP.</text>
</comment>
<dbReference type="AlphaFoldDB" id="A0A9P8Q0R2"/>
<evidence type="ECO:0000256" key="7">
    <source>
        <dbReference type="ARBA" id="ARBA00022679"/>
    </source>
</evidence>
<dbReference type="SUPFAM" id="SSF54675">
    <property type="entry name" value="Nicotinate/Quinolinate PRTase N-terminal domain-like"/>
    <property type="match status" value="1"/>
</dbReference>
<dbReference type="InterPro" id="IPR006406">
    <property type="entry name" value="Nic_PRibTrfase"/>
</dbReference>
<keyword evidence="13" id="KW-1185">Reference proteome</keyword>
<name>A0A9P8Q0R2_WICPI</name>
<evidence type="ECO:0000256" key="3">
    <source>
        <dbReference type="ARBA" id="ARBA00013236"/>
    </source>
</evidence>
<feature type="domain" description="Nicotinate phosphoribosyltransferase N-terminal" evidence="11">
    <location>
        <begin position="8"/>
        <end position="130"/>
    </location>
</feature>
<evidence type="ECO:0000259" key="10">
    <source>
        <dbReference type="Pfam" id="PF04095"/>
    </source>
</evidence>
<comment type="pathway">
    <text evidence="1 9">Cofactor biosynthesis; NAD(+) biosynthesis; nicotinate D-ribonucleotide from nicotinate: step 1/1.</text>
</comment>
<evidence type="ECO:0000256" key="5">
    <source>
        <dbReference type="ARBA" id="ARBA00022598"/>
    </source>
</evidence>
<dbReference type="GO" id="GO:0004516">
    <property type="term" value="F:nicotinate phosphoribosyltransferase activity"/>
    <property type="evidence" value="ECO:0007669"/>
    <property type="project" value="UniProtKB-UniRule"/>
</dbReference>
<evidence type="ECO:0000313" key="12">
    <source>
        <dbReference type="EMBL" id="KAH3681102.1"/>
    </source>
</evidence>
<dbReference type="NCBIfam" id="TIGR01514">
    <property type="entry name" value="NAPRTase"/>
    <property type="match status" value="1"/>
</dbReference>
<gene>
    <name evidence="12" type="ORF">WICPIJ_007934</name>
</gene>
<evidence type="ECO:0000256" key="6">
    <source>
        <dbReference type="ARBA" id="ARBA00022642"/>
    </source>
</evidence>
<dbReference type="Gene3D" id="3.20.140.10">
    <property type="entry name" value="nicotinate phosphoribosyltransferase"/>
    <property type="match status" value="1"/>
</dbReference>
<evidence type="ECO:0000256" key="2">
    <source>
        <dbReference type="ARBA" id="ARBA00010897"/>
    </source>
</evidence>
<dbReference type="GO" id="GO:0005829">
    <property type="term" value="C:cytosol"/>
    <property type="evidence" value="ECO:0007669"/>
    <property type="project" value="TreeGrafter"/>
</dbReference>
<dbReference type="Proteomes" id="UP000774326">
    <property type="component" value="Unassembled WGS sequence"/>
</dbReference>